<dbReference type="PaxDb" id="67767-A0A0J7K5U9"/>
<evidence type="ECO:0000313" key="2">
    <source>
        <dbReference type="Proteomes" id="UP000036403"/>
    </source>
</evidence>
<evidence type="ECO:0000313" key="1">
    <source>
        <dbReference type="EMBL" id="KMQ85873.1"/>
    </source>
</evidence>
<gene>
    <name evidence="1" type="ORF">RF55_15334</name>
</gene>
<keyword evidence="2" id="KW-1185">Reference proteome</keyword>
<reference evidence="1 2" key="1">
    <citation type="submission" date="2015-04" db="EMBL/GenBank/DDBJ databases">
        <title>Lasius niger genome sequencing.</title>
        <authorList>
            <person name="Konorov E.A."/>
            <person name="Nikitin M.A."/>
            <person name="Kirill M.V."/>
            <person name="Chang P."/>
        </authorList>
    </citation>
    <scope>NUCLEOTIDE SEQUENCE [LARGE SCALE GENOMIC DNA]</scope>
    <source>
        <tissue evidence="1">Whole</tissue>
    </source>
</reference>
<dbReference type="PANTHER" id="PTHR47331">
    <property type="entry name" value="PHD-TYPE DOMAIN-CONTAINING PROTEIN"/>
    <property type="match status" value="1"/>
</dbReference>
<dbReference type="STRING" id="67767.A0A0J7K5U9"/>
<protein>
    <submittedName>
        <fullName evidence="1">Uncharacterized protein</fullName>
    </submittedName>
</protein>
<dbReference type="OrthoDB" id="8050632at2759"/>
<dbReference type="AlphaFoldDB" id="A0A0J7K5U9"/>
<dbReference type="EMBL" id="LBMM01012997">
    <property type="protein sequence ID" value="KMQ85873.1"/>
    <property type="molecule type" value="Genomic_DNA"/>
</dbReference>
<dbReference type="Proteomes" id="UP000036403">
    <property type="component" value="Unassembled WGS sequence"/>
</dbReference>
<sequence length="280" mass="32287">MFRQLAQNEGHRFPKAVEAVLKETYVDNVHSGAYSIEEGLEKIRQIDNFLLIGFPLQEWVASDNELLADISESRRAAVSSLSFEEEPVFRALGLVAIANRFIRIYVTLVQETIPKARWHHVSGEDNPADCASRGLSPQQLTMSPDHLWWQGPSWLKQHSRFWPSTIPHLNEEMDLEERKKIVATVQRAFCQRAIVRMKSRDMKSFSVPLTPLEIETSRLFWIKTIQRAYFDQEIRQLENDGILPRSSPLFRLVPFLDNGLLRLGGRLQTLTYQLSMAALK</sequence>
<name>A0A0J7K5U9_LASNI</name>
<proteinExistence type="predicted"/>
<comment type="caution">
    <text evidence="1">The sequence shown here is derived from an EMBL/GenBank/DDBJ whole genome shotgun (WGS) entry which is preliminary data.</text>
</comment>
<accession>A0A0J7K5U9</accession>
<organism evidence="1 2">
    <name type="scientific">Lasius niger</name>
    <name type="common">Black garden ant</name>
    <dbReference type="NCBI Taxonomy" id="67767"/>
    <lineage>
        <taxon>Eukaryota</taxon>
        <taxon>Metazoa</taxon>
        <taxon>Ecdysozoa</taxon>
        <taxon>Arthropoda</taxon>
        <taxon>Hexapoda</taxon>
        <taxon>Insecta</taxon>
        <taxon>Pterygota</taxon>
        <taxon>Neoptera</taxon>
        <taxon>Endopterygota</taxon>
        <taxon>Hymenoptera</taxon>
        <taxon>Apocrita</taxon>
        <taxon>Aculeata</taxon>
        <taxon>Formicoidea</taxon>
        <taxon>Formicidae</taxon>
        <taxon>Formicinae</taxon>
        <taxon>Lasius</taxon>
        <taxon>Lasius</taxon>
    </lineage>
</organism>